<evidence type="ECO:0000259" key="5">
    <source>
        <dbReference type="PROSITE" id="PS50970"/>
    </source>
</evidence>
<gene>
    <name evidence="6" type="ORF">ABA45_13615</name>
</gene>
<dbReference type="InterPro" id="IPR003726">
    <property type="entry name" value="HCY_dom"/>
</dbReference>
<proteinExistence type="predicted"/>
<comment type="cofactor">
    <cofactor evidence="3">
        <name>Zn(2+)</name>
        <dbReference type="ChEBI" id="CHEBI:29105"/>
    </cofactor>
    <text evidence="3">Binds 1 zinc ion per subunit.</text>
</comment>
<dbReference type="Proteomes" id="UP000036406">
    <property type="component" value="Chromosome"/>
</dbReference>
<name>A0A0H4IED0_9GAMM</name>
<feature type="binding site" evidence="3 4">
    <location>
        <position position="271"/>
    </location>
    <ligand>
        <name>Zn(2+)</name>
        <dbReference type="ChEBI" id="CHEBI:29105"/>
    </ligand>
</feature>
<dbReference type="GO" id="GO:0008168">
    <property type="term" value="F:methyltransferase activity"/>
    <property type="evidence" value="ECO:0007669"/>
    <property type="project" value="UniProtKB-UniRule"/>
</dbReference>
<evidence type="ECO:0000256" key="1">
    <source>
        <dbReference type="ARBA" id="ARBA00022603"/>
    </source>
</evidence>
<dbReference type="AlphaFoldDB" id="A0A0H4IED0"/>
<dbReference type="RefSeq" id="WP_048386957.1">
    <property type="nucleotide sequence ID" value="NZ_CP011494.1"/>
</dbReference>
<evidence type="ECO:0000313" key="7">
    <source>
        <dbReference type="Proteomes" id="UP000036406"/>
    </source>
</evidence>
<evidence type="ECO:0000313" key="6">
    <source>
        <dbReference type="EMBL" id="AKO53327.1"/>
    </source>
</evidence>
<dbReference type="GO" id="GO:0008270">
    <property type="term" value="F:zinc ion binding"/>
    <property type="evidence" value="ECO:0007669"/>
    <property type="project" value="InterPro"/>
</dbReference>
<dbReference type="PANTHER" id="PTHR11103">
    <property type="entry name" value="SLR1189 PROTEIN"/>
    <property type="match status" value="1"/>
</dbReference>
<evidence type="ECO:0000256" key="3">
    <source>
        <dbReference type="PIRSR" id="PIRSR037505-2"/>
    </source>
</evidence>
<dbReference type="PIRSF" id="PIRSF037505">
    <property type="entry name" value="Betaine_HMT"/>
    <property type="match status" value="1"/>
</dbReference>
<sequence>MRPVVLLDGGLGQEIYRRAANVSSALWSVAVMHEQPDVVVAVHSDFIRAGAKTLSLNTYAATPSRLLQHGQLEQLVTIHQNAFELLGQAVEATGACVDIAGCLPPLAGSYQGQPARSFEDLRDEYSVLVKQQAVADVLLIETMTNTLEACAACAAASELGKPFSVAFRLEADGKLKSGETLAEAVAAVSPYSPTAVMLNCCDPELISAAMPELVRLHPCVGGYANAFKSVEAMARGGLVDALEAREDISPQAYVAHVRQWLADGATVIGGCCEITPEHVRHIVETLADDYEFIRFSQWPVPNS</sequence>
<keyword evidence="2 4" id="KW-0808">Transferase</keyword>
<dbReference type="PROSITE" id="PS50970">
    <property type="entry name" value="HCY"/>
    <property type="match status" value="1"/>
</dbReference>
<evidence type="ECO:0000256" key="4">
    <source>
        <dbReference type="PROSITE-ProRule" id="PRU00333"/>
    </source>
</evidence>
<dbReference type="EMBL" id="CP011494">
    <property type="protein sequence ID" value="AKO53327.1"/>
    <property type="molecule type" value="Genomic_DNA"/>
</dbReference>
<dbReference type="PATRIC" id="fig|330734.3.peg.2855"/>
<accession>A0A0H4IED0</accession>
<dbReference type="Gene3D" id="3.20.20.330">
    <property type="entry name" value="Homocysteine-binding-like domain"/>
    <property type="match status" value="1"/>
</dbReference>
<dbReference type="KEGG" id="mpq:ABA45_13615"/>
<dbReference type="Pfam" id="PF02574">
    <property type="entry name" value="S-methyl_trans"/>
    <property type="match status" value="1"/>
</dbReference>
<dbReference type="InterPro" id="IPR036589">
    <property type="entry name" value="HCY_dom_sf"/>
</dbReference>
<reference evidence="6 7" key="1">
    <citation type="submission" date="2015-05" db="EMBL/GenBank/DDBJ databases">
        <title>Complete genome of Marinobacter psychrophilus strain 20041T isolated from sea-ice of the Canadian Basin.</title>
        <authorList>
            <person name="Song L."/>
            <person name="Ren L."/>
            <person name="Yu Y."/>
            <person name="Wang X."/>
        </authorList>
    </citation>
    <scope>NUCLEOTIDE SEQUENCE [LARGE SCALE GENOMIC DNA]</scope>
    <source>
        <strain evidence="6 7">20041</strain>
    </source>
</reference>
<dbReference type="GO" id="GO:0032259">
    <property type="term" value="P:methylation"/>
    <property type="evidence" value="ECO:0007669"/>
    <property type="project" value="UniProtKB-KW"/>
</dbReference>
<keyword evidence="1 4" id="KW-0489">Methyltransferase</keyword>
<dbReference type="GO" id="GO:0009086">
    <property type="term" value="P:methionine biosynthetic process"/>
    <property type="evidence" value="ECO:0007669"/>
    <property type="project" value="InterPro"/>
</dbReference>
<keyword evidence="7" id="KW-1185">Reference proteome</keyword>
<dbReference type="SUPFAM" id="SSF82282">
    <property type="entry name" value="Homocysteine S-methyltransferase"/>
    <property type="match status" value="1"/>
</dbReference>
<feature type="domain" description="Hcy-binding" evidence="5">
    <location>
        <begin position="1"/>
        <end position="286"/>
    </location>
</feature>
<evidence type="ECO:0000256" key="2">
    <source>
        <dbReference type="ARBA" id="ARBA00022679"/>
    </source>
</evidence>
<protein>
    <submittedName>
        <fullName evidence="6">Homocysteine methyltransferase</fullName>
    </submittedName>
</protein>
<dbReference type="InterPro" id="IPR017226">
    <property type="entry name" value="BHMT-like"/>
</dbReference>
<feature type="binding site" evidence="3 4">
    <location>
        <position position="272"/>
    </location>
    <ligand>
        <name>Zn(2+)</name>
        <dbReference type="ChEBI" id="CHEBI:29105"/>
    </ligand>
</feature>
<keyword evidence="3 4" id="KW-0479">Metal-binding</keyword>
<keyword evidence="3 4" id="KW-0862">Zinc</keyword>
<dbReference type="PANTHER" id="PTHR11103:SF18">
    <property type="entry name" value="SLR1189 PROTEIN"/>
    <property type="match status" value="1"/>
</dbReference>
<dbReference type="STRING" id="330734.ABA45_13615"/>
<feature type="binding site" evidence="3 4">
    <location>
        <position position="200"/>
    </location>
    <ligand>
        <name>Zn(2+)</name>
        <dbReference type="ChEBI" id="CHEBI:29105"/>
    </ligand>
</feature>
<organism evidence="6 7">
    <name type="scientific">Marinobacter psychrophilus</name>
    <dbReference type="NCBI Taxonomy" id="330734"/>
    <lineage>
        <taxon>Bacteria</taxon>
        <taxon>Pseudomonadati</taxon>
        <taxon>Pseudomonadota</taxon>
        <taxon>Gammaproteobacteria</taxon>
        <taxon>Pseudomonadales</taxon>
        <taxon>Marinobacteraceae</taxon>
        <taxon>Marinobacter</taxon>
    </lineage>
</organism>